<evidence type="ECO:0000256" key="14">
    <source>
        <dbReference type="ARBA" id="ARBA00022964"/>
    </source>
</evidence>
<comment type="subunit">
    <text evidence="4">Homodimer.</text>
</comment>
<keyword evidence="12" id="KW-0112">Calmodulin-binding</keyword>
<dbReference type="InterPro" id="IPR008989">
    <property type="entry name" value="Myosin_S1_N"/>
</dbReference>
<comment type="caution">
    <text evidence="35">The sequence shown here is derived from an EMBL/GenBank/DDBJ whole genome shotgun (WGS) entry which is preliminary data.</text>
</comment>
<evidence type="ECO:0000256" key="29">
    <source>
        <dbReference type="ARBA" id="ARBA00077065"/>
    </source>
</evidence>
<evidence type="ECO:0000256" key="5">
    <source>
        <dbReference type="ARBA" id="ARBA00022692"/>
    </source>
</evidence>
<evidence type="ECO:0000256" key="21">
    <source>
        <dbReference type="ARBA" id="ARBA00023136"/>
    </source>
</evidence>
<dbReference type="PANTHER" id="PTHR10869:SF246">
    <property type="entry name" value="TRANSMEMBRANE PROLYL 4-HYDROXYLASE"/>
    <property type="match status" value="1"/>
</dbReference>
<dbReference type="InterPro" id="IPR002048">
    <property type="entry name" value="EF_hand_dom"/>
</dbReference>
<dbReference type="PROSITE" id="PS51456">
    <property type="entry name" value="MYOSIN_MOTOR"/>
    <property type="match status" value="1"/>
</dbReference>
<keyword evidence="14" id="KW-0223">Dioxygenase</keyword>
<keyword evidence="19" id="KW-0175">Coiled coil</keyword>
<keyword evidence="11" id="KW-0067">ATP-binding</keyword>
<evidence type="ECO:0000259" key="34">
    <source>
        <dbReference type="PROSITE" id="PS51844"/>
    </source>
</evidence>
<dbReference type="PROSITE" id="PS51471">
    <property type="entry name" value="FE2OG_OXY"/>
    <property type="match status" value="1"/>
</dbReference>
<keyword evidence="8" id="KW-0547">Nucleotide-binding</keyword>
<dbReference type="FunFam" id="3.40.850.10:FF:000101">
    <property type="entry name" value="Slow myosin heavy chain 2"/>
    <property type="match status" value="1"/>
</dbReference>
<keyword evidence="36" id="KW-1185">Reference proteome</keyword>
<dbReference type="EC" id="1.14.11.29" evidence="25"/>
<evidence type="ECO:0000256" key="16">
    <source>
        <dbReference type="ARBA" id="ARBA00022989"/>
    </source>
</evidence>
<dbReference type="GO" id="GO:0005524">
    <property type="term" value="F:ATP binding"/>
    <property type="evidence" value="ECO:0007669"/>
    <property type="project" value="UniProtKB-KW"/>
</dbReference>
<evidence type="ECO:0000256" key="7">
    <source>
        <dbReference type="ARBA" id="ARBA00022737"/>
    </source>
</evidence>
<evidence type="ECO:0000256" key="23">
    <source>
        <dbReference type="ARBA" id="ARBA00023180"/>
    </source>
</evidence>
<evidence type="ECO:0000256" key="30">
    <source>
        <dbReference type="PROSITE-ProRule" id="PRU00782"/>
    </source>
</evidence>
<dbReference type="GO" id="GO:0005789">
    <property type="term" value="C:endoplasmic reticulum membrane"/>
    <property type="evidence" value="ECO:0007669"/>
    <property type="project" value="UniProtKB-SubCell"/>
</dbReference>
<dbReference type="InterPro" id="IPR005123">
    <property type="entry name" value="Oxoglu/Fe-dep_dioxygenase_dom"/>
</dbReference>
<keyword evidence="6" id="KW-0479">Metal-binding</keyword>
<keyword evidence="5" id="KW-0812">Transmembrane</keyword>
<feature type="compositionally biased region" description="Polar residues" evidence="31">
    <location>
        <begin position="562"/>
        <end position="574"/>
    </location>
</feature>
<evidence type="ECO:0000313" key="36">
    <source>
        <dbReference type="Proteomes" id="UP001152803"/>
    </source>
</evidence>
<evidence type="ECO:0000256" key="13">
    <source>
        <dbReference type="ARBA" id="ARBA00022896"/>
    </source>
</evidence>
<dbReference type="FunFam" id="2.30.30.360:FF:000001">
    <property type="entry name" value="Myosin heavy chain"/>
    <property type="match status" value="1"/>
</dbReference>
<keyword evidence="24 30" id="KW-0009">Actin-binding</keyword>
<evidence type="ECO:0000256" key="17">
    <source>
        <dbReference type="ARBA" id="ARBA00023002"/>
    </source>
</evidence>
<dbReference type="GO" id="GO:0160082">
    <property type="term" value="F:hypoxia-inducible factor-proline dioxygenase activity"/>
    <property type="evidence" value="ECO:0007669"/>
    <property type="project" value="UniProtKB-EC"/>
</dbReference>
<dbReference type="PANTHER" id="PTHR10869">
    <property type="entry name" value="PROLYL 4-HYDROXYLASE ALPHA SUBUNIT"/>
    <property type="match status" value="1"/>
</dbReference>
<evidence type="ECO:0000256" key="6">
    <source>
        <dbReference type="ARBA" id="ARBA00022723"/>
    </source>
</evidence>
<dbReference type="GO" id="GO:0003774">
    <property type="term" value="F:cytoskeletal motor activity"/>
    <property type="evidence" value="ECO:0007669"/>
    <property type="project" value="InterPro"/>
</dbReference>
<dbReference type="InterPro" id="IPR045054">
    <property type="entry name" value="P4HA-like"/>
</dbReference>
<evidence type="ECO:0000256" key="31">
    <source>
        <dbReference type="SAM" id="MobiDB-lite"/>
    </source>
</evidence>
<dbReference type="GO" id="GO:0031418">
    <property type="term" value="F:L-ascorbic acid binding"/>
    <property type="evidence" value="ECO:0007669"/>
    <property type="project" value="UniProtKB-KW"/>
</dbReference>
<dbReference type="Pfam" id="PF00063">
    <property type="entry name" value="Myosin_head"/>
    <property type="match status" value="1"/>
</dbReference>
<dbReference type="Gene3D" id="2.60.120.620">
    <property type="entry name" value="q2cbj1_9rhob like domain"/>
    <property type="match status" value="1"/>
</dbReference>
<dbReference type="PROSITE" id="PS51844">
    <property type="entry name" value="SH3_LIKE"/>
    <property type="match status" value="1"/>
</dbReference>
<evidence type="ECO:0000256" key="11">
    <source>
        <dbReference type="ARBA" id="ARBA00022840"/>
    </source>
</evidence>
<keyword evidence="15" id="KW-0735">Signal-anchor</keyword>
<dbReference type="InterPro" id="IPR036961">
    <property type="entry name" value="Kinesin_motor_dom_sf"/>
</dbReference>
<proteinExistence type="inferred from homology"/>
<dbReference type="GO" id="GO:0005509">
    <property type="term" value="F:calcium ion binding"/>
    <property type="evidence" value="ECO:0007669"/>
    <property type="project" value="InterPro"/>
</dbReference>
<evidence type="ECO:0000256" key="8">
    <source>
        <dbReference type="ARBA" id="ARBA00022741"/>
    </source>
</evidence>
<evidence type="ECO:0000256" key="27">
    <source>
        <dbReference type="ARBA" id="ARBA00056324"/>
    </source>
</evidence>
<dbReference type="InterPro" id="IPR006620">
    <property type="entry name" value="Pro_4_hyd_alph"/>
</dbReference>
<dbReference type="GO" id="GO:0005506">
    <property type="term" value="F:iron ion binding"/>
    <property type="evidence" value="ECO:0007669"/>
    <property type="project" value="InterPro"/>
</dbReference>
<protein>
    <recommendedName>
        <fullName evidence="28">Transmembrane prolyl 4-hydroxylase</fullName>
        <ecNumber evidence="25">1.14.11.29</ecNumber>
    </recommendedName>
    <alternativeName>
        <fullName evidence="29">Hypoxia-inducible factor prolyl hydroxylase 4</fullName>
    </alternativeName>
</protein>
<comment type="similarity">
    <text evidence="3 30">Belongs to the TRAFAC class myosin-kinesin ATPase superfamily. Myosin family.</text>
</comment>
<dbReference type="SMART" id="SM00242">
    <property type="entry name" value="MYSc"/>
    <property type="match status" value="1"/>
</dbReference>
<dbReference type="SUPFAM" id="SSF52540">
    <property type="entry name" value="P-loop containing nucleoside triphosphate hydrolases"/>
    <property type="match status" value="1"/>
</dbReference>
<keyword evidence="18" id="KW-0408">Iron</keyword>
<sequence>MSTDAEMEVFGPAAIYLRKPERERIEAQNTPFDAKTAYFVFEPKEMYLKGKLTSREGGKATVETLEGKQKITVKEDDVHPMNPPKFDKIEDMAMMTHLNEPAVLYNLKERYAAWMIYTYSGLFCVTVNPYKWLPVYDSVVVEAYRGKKRIEAPPHIFSISDNAYQFMLTDHGSSRTMHLPRIEGIRVGHIQKVSLVPNKVHEMRTLSLKPLLFEIPGFLSEEECNVVVQLAQLKGLTESQVMVPEDQEELTKQLDLSPEEIFNLLDLNQDGQLQLQEILTHSRVRDGIWLTPENLREIYSGLQADPDGNGLLSLEEFKRLCACSAWRRSSAWRSGCRPAQPGGARPERFQRFLRRRGVKRSQLVRNSRHAWLHQGRGAHHVLQTLRKRVTLLTRLPSSLVDLSEPLQVVRYERGGHYHAHHDSGPVYPETACTHTRLAANNSTPFETSCRYITVLFYLNSVEGGGETTFPVADNRTYEEVSLIQNDVDLLDTRKHCDKGNLRVQPTKGTAVFWYNYLSDGKGWVGEQDEYSLHGGCVVTRGTKWIANNWINVDPDYQRQARYQQMLSQHQGSETHSTEQDSAQHNDLHQDL</sequence>
<evidence type="ECO:0000256" key="9">
    <source>
        <dbReference type="ARBA" id="ARBA00022824"/>
    </source>
</evidence>
<evidence type="ECO:0000256" key="1">
    <source>
        <dbReference type="ARBA" id="ARBA00001961"/>
    </source>
</evidence>
<keyword evidence="22" id="KW-0505">Motor protein</keyword>
<dbReference type="GO" id="GO:0005516">
    <property type="term" value="F:calmodulin binding"/>
    <property type="evidence" value="ECO:0007669"/>
    <property type="project" value="UniProtKB-KW"/>
</dbReference>
<dbReference type="GO" id="GO:0051015">
    <property type="term" value="F:actin filament binding"/>
    <property type="evidence" value="ECO:0007669"/>
    <property type="project" value="InterPro"/>
</dbReference>
<comment type="function">
    <text evidence="27">Catalyzes the post-translational formation of 4-hydroxyproline in hypoxia-inducible factor (HIF) alpha proteins. Hydroxylates HIF1A at 'Pro-402' and 'Pro-564'. May function as a cellular oxygen sensor and, under normoxic conditions, may target HIF through the hydroxylation for proteasomal degradation via the von Hippel-Lindau ubiquitination complex.</text>
</comment>
<feature type="compositionally biased region" description="Basic and acidic residues" evidence="31">
    <location>
        <begin position="575"/>
        <end position="591"/>
    </location>
</feature>
<evidence type="ECO:0000256" key="15">
    <source>
        <dbReference type="ARBA" id="ARBA00022968"/>
    </source>
</evidence>
<evidence type="ECO:0000256" key="4">
    <source>
        <dbReference type="ARBA" id="ARBA00011738"/>
    </source>
</evidence>
<reference evidence="35" key="1">
    <citation type="journal article" date="2023" name="Science">
        <title>Genome structures resolve the early diversification of teleost fishes.</title>
        <authorList>
            <person name="Parey E."/>
            <person name="Louis A."/>
            <person name="Montfort J."/>
            <person name="Bouchez O."/>
            <person name="Roques C."/>
            <person name="Iampietro C."/>
            <person name="Lluch J."/>
            <person name="Castinel A."/>
            <person name="Donnadieu C."/>
            <person name="Desvignes T."/>
            <person name="Floi Bucao C."/>
            <person name="Jouanno E."/>
            <person name="Wen M."/>
            <person name="Mejri S."/>
            <person name="Dirks R."/>
            <person name="Jansen H."/>
            <person name="Henkel C."/>
            <person name="Chen W.J."/>
            <person name="Zahm M."/>
            <person name="Cabau C."/>
            <person name="Klopp C."/>
            <person name="Thompson A.W."/>
            <person name="Robinson-Rechavi M."/>
            <person name="Braasch I."/>
            <person name="Lecointre G."/>
            <person name="Bobe J."/>
            <person name="Postlethwait J.H."/>
            <person name="Berthelot C."/>
            <person name="Roest Crollius H."/>
            <person name="Guiguen Y."/>
        </authorList>
    </citation>
    <scope>NUCLEOTIDE SEQUENCE</scope>
    <source>
        <strain evidence="35">Concon-B</strain>
    </source>
</reference>
<feature type="domain" description="Myosin N-terminal SH3-like" evidence="34">
    <location>
        <begin position="33"/>
        <end position="83"/>
    </location>
</feature>
<dbReference type="Gene3D" id="2.30.30.360">
    <property type="entry name" value="Myosin S1 fragment, N-terminal"/>
    <property type="match status" value="1"/>
</dbReference>
<organism evidence="35 36">
    <name type="scientific">Conger conger</name>
    <name type="common">Conger eel</name>
    <name type="synonym">Muraena conger</name>
    <dbReference type="NCBI Taxonomy" id="82655"/>
    <lineage>
        <taxon>Eukaryota</taxon>
        <taxon>Metazoa</taxon>
        <taxon>Chordata</taxon>
        <taxon>Craniata</taxon>
        <taxon>Vertebrata</taxon>
        <taxon>Euteleostomi</taxon>
        <taxon>Actinopterygii</taxon>
        <taxon>Neopterygii</taxon>
        <taxon>Teleostei</taxon>
        <taxon>Anguilliformes</taxon>
        <taxon>Congridae</taxon>
        <taxon>Conger</taxon>
    </lineage>
</organism>
<evidence type="ECO:0000256" key="12">
    <source>
        <dbReference type="ARBA" id="ARBA00022860"/>
    </source>
</evidence>
<dbReference type="SMART" id="SM00702">
    <property type="entry name" value="P4Hc"/>
    <property type="match status" value="1"/>
</dbReference>
<evidence type="ECO:0000256" key="20">
    <source>
        <dbReference type="ARBA" id="ARBA00023123"/>
    </source>
</evidence>
<dbReference type="EMBL" id="JAFJMO010000013">
    <property type="protein sequence ID" value="KAJ8258320.1"/>
    <property type="molecule type" value="Genomic_DNA"/>
</dbReference>
<dbReference type="GO" id="GO:0004656">
    <property type="term" value="F:procollagen-proline 4-dioxygenase activity"/>
    <property type="evidence" value="ECO:0007669"/>
    <property type="project" value="TreeGrafter"/>
</dbReference>
<dbReference type="Proteomes" id="UP001152803">
    <property type="component" value="Unassembled WGS sequence"/>
</dbReference>
<name>A0A9Q1D421_CONCO</name>
<dbReference type="InterPro" id="IPR044862">
    <property type="entry name" value="Pro_4_hyd_alph_FE2OG_OXY"/>
</dbReference>
<accession>A0A9Q1D421</accession>
<evidence type="ECO:0000259" key="33">
    <source>
        <dbReference type="PROSITE" id="PS51471"/>
    </source>
</evidence>
<dbReference type="Pfam" id="PF13202">
    <property type="entry name" value="EF-hand_5"/>
    <property type="match status" value="1"/>
</dbReference>
<keyword evidence="10" id="KW-0106">Calcium</keyword>
<keyword evidence="7" id="KW-0677">Repeat</keyword>
<feature type="domain" description="Myosin motor" evidence="32">
    <location>
        <begin position="87"/>
        <end position="591"/>
    </location>
</feature>
<comment type="cofactor">
    <cofactor evidence="1">
        <name>L-ascorbate</name>
        <dbReference type="ChEBI" id="CHEBI:38290"/>
    </cofactor>
</comment>
<evidence type="ECO:0000256" key="10">
    <source>
        <dbReference type="ARBA" id="ARBA00022837"/>
    </source>
</evidence>
<comment type="subcellular location">
    <subcellularLocation>
        <location evidence="2">Endoplasmic reticulum membrane</location>
        <topology evidence="2">Single-pass type II membrane protein</topology>
    </subcellularLocation>
</comment>
<dbReference type="Gene3D" id="1.10.238.10">
    <property type="entry name" value="EF-hand"/>
    <property type="match status" value="1"/>
</dbReference>
<dbReference type="OrthoDB" id="420380at2759"/>
<evidence type="ECO:0000256" key="2">
    <source>
        <dbReference type="ARBA" id="ARBA00004648"/>
    </source>
</evidence>
<keyword evidence="9" id="KW-0256">Endoplasmic reticulum</keyword>
<evidence type="ECO:0000256" key="22">
    <source>
        <dbReference type="ARBA" id="ARBA00023175"/>
    </source>
</evidence>
<evidence type="ECO:0000256" key="19">
    <source>
        <dbReference type="ARBA" id="ARBA00023054"/>
    </source>
</evidence>
<feature type="domain" description="Fe2OG dioxygenase" evidence="33">
    <location>
        <begin position="402"/>
        <end position="552"/>
    </location>
</feature>
<dbReference type="InterPro" id="IPR011992">
    <property type="entry name" value="EF-hand-dom_pair"/>
</dbReference>
<evidence type="ECO:0000259" key="32">
    <source>
        <dbReference type="PROSITE" id="PS51456"/>
    </source>
</evidence>
<comment type="caution">
    <text evidence="30">Lacks conserved residue(s) required for the propagation of feature annotation.</text>
</comment>
<dbReference type="InterPro" id="IPR004009">
    <property type="entry name" value="SH3_Myosin"/>
</dbReference>
<dbReference type="PROSITE" id="PS00018">
    <property type="entry name" value="EF_HAND_1"/>
    <property type="match status" value="2"/>
</dbReference>
<keyword evidence="16" id="KW-1133">Transmembrane helix</keyword>
<keyword evidence="21" id="KW-0472">Membrane</keyword>
<keyword evidence="13" id="KW-0847">Vitamin C</keyword>
<keyword evidence="20 30" id="KW-0518">Myosin</keyword>
<evidence type="ECO:0000313" key="35">
    <source>
        <dbReference type="EMBL" id="KAJ8258320.1"/>
    </source>
</evidence>
<evidence type="ECO:0000256" key="25">
    <source>
        <dbReference type="ARBA" id="ARBA00039004"/>
    </source>
</evidence>
<evidence type="ECO:0000256" key="28">
    <source>
        <dbReference type="ARBA" id="ARBA00068588"/>
    </source>
</evidence>
<gene>
    <name evidence="35" type="ORF">COCON_G00173320</name>
</gene>
<dbReference type="InterPro" id="IPR027417">
    <property type="entry name" value="P-loop_NTPase"/>
</dbReference>
<evidence type="ECO:0000256" key="3">
    <source>
        <dbReference type="ARBA" id="ARBA00008314"/>
    </source>
</evidence>
<dbReference type="Gene3D" id="3.40.850.10">
    <property type="entry name" value="Kinesin motor domain"/>
    <property type="match status" value="1"/>
</dbReference>
<dbReference type="InterPro" id="IPR001609">
    <property type="entry name" value="Myosin_head_motor_dom-like"/>
</dbReference>
<dbReference type="SUPFAM" id="SSF47473">
    <property type="entry name" value="EF-hand"/>
    <property type="match status" value="1"/>
</dbReference>
<dbReference type="FunFam" id="2.60.120.620:FF:000008">
    <property type="entry name" value="transmembrane prolyl 4-hydroxylase"/>
    <property type="match status" value="1"/>
</dbReference>
<keyword evidence="23" id="KW-0325">Glycoprotein</keyword>
<evidence type="ECO:0000256" key="26">
    <source>
        <dbReference type="ARBA" id="ARBA00049134"/>
    </source>
</evidence>
<feature type="region of interest" description="Disordered" evidence="31">
    <location>
        <begin position="562"/>
        <end position="591"/>
    </location>
</feature>
<dbReference type="InterPro" id="IPR018247">
    <property type="entry name" value="EF_Hand_1_Ca_BS"/>
</dbReference>
<dbReference type="AlphaFoldDB" id="A0A9Q1D421"/>
<evidence type="ECO:0000256" key="24">
    <source>
        <dbReference type="ARBA" id="ARBA00023203"/>
    </source>
</evidence>
<evidence type="ECO:0000256" key="18">
    <source>
        <dbReference type="ARBA" id="ARBA00023004"/>
    </source>
</evidence>
<dbReference type="GO" id="GO:0016459">
    <property type="term" value="C:myosin complex"/>
    <property type="evidence" value="ECO:0007669"/>
    <property type="project" value="UniProtKB-KW"/>
</dbReference>
<keyword evidence="17" id="KW-0560">Oxidoreductase</keyword>
<dbReference type="Pfam" id="PF13640">
    <property type="entry name" value="2OG-FeII_Oxy_3"/>
    <property type="match status" value="1"/>
</dbReference>
<comment type="catalytic activity">
    <reaction evidence="26">
        <text>L-prolyl-[hypoxia-inducible factor alpha subunit] + 2-oxoglutarate + O2 = trans-4-hydroxy-L-prolyl-[hypoxia-inducible factor alpha subunit] + succinate + CO2</text>
        <dbReference type="Rhea" id="RHEA:48400"/>
        <dbReference type="Rhea" id="RHEA-COMP:12093"/>
        <dbReference type="Rhea" id="RHEA-COMP:12094"/>
        <dbReference type="ChEBI" id="CHEBI:15379"/>
        <dbReference type="ChEBI" id="CHEBI:16526"/>
        <dbReference type="ChEBI" id="CHEBI:16810"/>
        <dbReference type="ChEBI" id="CHEBI:30031"/>
        <dbReference type="ChEBI" id="CHEBI:50342"/>
        <dbReference type="ChEBI" id="CHEBI:61965"/>
        <dbReference type="EC" id="1.14.11.29"/>
    </reaction>
</comment>
<dbReference type="Pfam" id="PF02736">
    <property type="entry name" value="Myosin_N"/>
    <property type="match status" value="1"/>
</dbReference>
<dbReference type="FunFam" id="1.10.238.10:FF:000141">
    <property type="entry name" value="transmembrane prolyl 4-hydroxylase"/>
    <property type="match status" value="1"/>
</dbReference>